<evidence type="ECO:0000256" key="5">
    <source>
        <dbReference type="SAM" id="MobiDB-lite"/>
    </source>
</evidence>
<feature type="region of interest" description="Disordered" evidence="5">
    <location>
        <begin position="49"/>
        <end position="147"/>
    </location>
</feature>
<keyword evidence="8" id="KW-1185">Reference proteome</keyword>
<evidence type="ECO:0000256" key="3">
    <source>
        <dbReference type="ARBA" id="ARBA00022777"/>
    </source>
</evidence>
<dbReference type="GO" id="GO:0005524">
    <property type="term" value="F:ATP binding"/>
    <property type="evidence" value="ECO:0007669"/>
    <property type="project" value="UniProtKB-KW"/>
</dbReference>
<evidence type="ECO:0000256" key="1">
    <source>
        <dbReference type="ARBA" id="ARBA00022679"/>
    </source>
</evidence>
<feature type="compositionally biased region" description="Polar residues" evidence="5">
    <location>
        <begin position="59"/>
        <end position="81"/>
    </location>
</feature>
<dbReference type="PANTHER" id="PTHR44329:SF288">
    <property type="entry name" value="MITOGEN-ACTIVATED PROTEIN KINASE KINASE KINASE 20"/>
    <property type="match status" value="1"/>
</dbReference>
<evidence type="ECO:0000256" key="2">
    <source>
        <dbReference type="ARBA" id="ARBA00022741"/>
    </source>
</evidence>
<feature type="domain" description="Protein kinase" evidence="6">
    <location>
        <begin position="697"/>
        <end position="966"/>
    </location>
</feature>
<dbReference type="AlphaFoldDB" id="A0A0C9T1C4"/>
<keyword evidence="3" id="KW-0418">Kinase</keyword>
<evidence type="ECO:0000259" key="6">
    <source>
        <dbReference type="PROSITE" id="PS50011"/>
    </source>
</evidence>
<feature type="region of interest" description="Disordered" evidence="5">
    <location>
        <begin position="1005"/>
        <end position="1027"/>
    </location>
</feature>
<keyword evidence="2" id="KW-0547">Nucleotide-binding</keyword>
<dbReference type="Pfam" id="PF07714">
    <property type="entry name" value="PK_Tyr_Ser-Thr"/>
    <property type="match status" value="1"/>
</dbReference>
<dbReference type="SUPFAM" id="SSF56112">
    <property type="entry name" value="Protein kinase-like (PK-like)"/>
    <property type="match status" value="1"/>
</dbReference>
<dbReference type="InterPro" id="IPR000719">
    <property type="entry name" value="Prot_kinase_dom"/>
</dbReference>
<proteinExistence type="predicted"/>
<dbReference type="HOGENOM" id="CLU_293567_0_0_1"/>
<keyword evidence="4" id="KW-0067">ATP-binding</keyword>
<dbReference type="InterPro" id="IPR008266">
    <property type="entry name" value="Tyr_kinase_AS"/>
</dbReference>
<dbReference type="Gene3D" id="1.10.510.10">
    <property type="entry name" value="Transferase(Phosphotransferase) domain 1"/>
    <property type="match status" value="1"/>
</dbReference>
<evidence type="ECO:0000313" key="7">
    <source>
        <dbReference type="EMBL" id="KIJ09515.1"/>
    </source>
</evidence>
<organism evidence="7 8">
    <name type="scientific">Paxillus involutus ATCC 200175</name>
    <dbReference type="NCBI Taxonomy" id="664439"/>
    <lineage>
        <taxon>Eukaryota</taxon>
        <taxon>Fungi</taxon>
        <taxon>Dikarya</taxon>
        <taxon>Basidiomycota</taxon>
        <taxon>Agaricomycotina</taxon>
        <taxon>Agaricomycetes</taxon>
        <taxon>Agaricomycetidae</taxon>
        <taxon>Boletales</taxon>
        <taxon>Paxilineae</taxon>
        <taxon>Paxillaceae</taxon>
        <taxon>Paxillus</taxon>
    </lineage>
</organism>
<evidence type="ECO:0000313" key="8">
    <source>
        <dbReference type="Proteomes" id="UP000053647"/>
    </source>
</evidence>
<name>A0A0C9T1C4_PAXIN</name>
<dbReference type="PANTHER" id="PTHR44329">
    <property type="entry name" value="SERINE/THREONINE-PROTEIN KINASE TNNI3K-RELATED"/>
    <property type="match status" value="1"/>
</dbReference>
<feature type="compositionally biased region" description="Basic and acidic residues" evidence="5">
    <location>
        <begin position="1005"/>
        <end position="1018"/>
    </location>
</feature>
<accession>A0A0C9T1C4</accession>
<reference evidence="7 8" key="1">
    <citation type="submission" date="2014-06" db="EMBL/GenBank/DDBJ databases">
        <authorList>
            <consortium name="DOE Joint Genome Institute"/>
            <person name="Kuo A."/>
            <person name="Kohler A."/>
            <person name="Nagy L.G."/>
            <person name="Floudas D."/>
            <person name="Copeland A."/>
            <person name="Barry K.W."/>
            <person name="Cichocki N."/>
            <person name="Veneault-Fourrey C."/>
            <person name="LaButti K."/>
            <person name="Lindquist E.A."/>
            <person name="Lipzen A."/>
            <person name="Lundell T."/>
            <person name="Morin E."/>
            <person name="Murat C."/>
            <person name="Sun H."/>
            <person name="Tunlid A."/>
            <person name="Henrissat B."/>
            <person name="Grigoriev I.V."/>
            <person name="Hibbett D.S."/>
            <person name="Martin F."/>
            <person name="Nordberg H.P."/>
            <person name="Cantor M.N."/>
            <person name="Hua S.X."/>
        </authorList>
    </citation>
    <scope>NUCLEOTIDE SEQUENCE [LARGE SCALE GENOMIC DNA]</scope>
    <source>
        <strain evidence="7 8">ATCC 200175</strain>
    </source>
</reference>
<dbReference type="InterPro" id="IPR011009">
    <property type="entry name" value="Kinase-like_dom_sf"/>
</dbReference>
<dbReference type="Proteomes" id="UP000053647">
    <property type="component" value="Unassembled WGS sequence"/>
</dbReference>
<sequence>MDHQTWLREAADLPSVSWLLNPPSGHTAPQSDTFVNAAFSLVTPPGSYQTLLPPRSHDNQSTYEGIFPETNSSAKASSGTTFLDHPPQNFVRQHGDDSESSGDGSSSLRTGPEVSYPIRIQEGSPASHGRLSASVPMRGPYSPSEDMPNPGETVLCDDLNFVTLHPDGLGRDHVCRVSFVYWVLQRSLAWHGCESCPKARELWLQMIEGNDDVDEIWLWVDGDEEWIRQNHDASVLWSYSKLEEEDWVAAQSALRRRIERTQLTPCPVPKTTADLTLERRAHLQGATRAQRFAAIDWLIRTSRRKEDPDFQIGWSSQSKFGLGNLINWWFHDKPNFRSIARFPEQPEAYKEFEEKRKAMGCKCLDRGYSTRKSVPEWVGMMRLLRPEWNLDVECIYTYNCDACKSRAAEIYDRLYGDDHSRDIPLLPIQLAFSLVVVDNFYEYMDYSGAPMPFFKAVATKSLSPNAQREADHRFWPLYSPGERDTSHSPWVNAYPKVMQQSLVAQSCEVGPYSRLHSLPHVEAESQGEYLDELPVGFADDAPNLITLIGAVVWISACRLLDRAEAWHWVWEDFFKFKDILPLPELAGTQLELRNHLQRLWLEDSSCFRHVDHIYEDDDYNFLTIYAAIIIYVKSLNLGPKFEGCPKCHAVYLTVVTGSGSGAETSLAQGSNDRQLPDPTASQKHFGGIPDLTEYLQRLHIDPVAAGGYGIVYKCSLRRANDHSSEVAIKSFRHELTQNISSLPEQEFSKTLRREIKLWHGLRHSNIVPLLGIAYGFGSAISTVSPWISGGPLHTYLDTRDAYLNLFDRFNLLEGVATGLRYFHGDLTSGNVLIDNDGKARLSDFGLSAVLGGLNGGSSFALTTCRPGAIEWAAPELVLTPDSVQPCPASDIFSFGCIMLQILSGQPPWGKMNRNKIILSLDKGERAPRPAHRPIRDGDWDFIRRCWSSADVRPSIEDVVDYISPVLASLREDHGLAAGASLQSYERPATRKRTYLEVVLDNDSTSRRGALGDHPHWQVDDEDDSRPSKYPRFALL</sequence>
<gene>
    <name evidence="7" type="ORF">PAXINDRAFT_17388</name>
</gene>
<dbReference type="InterPro" id="IPR051681">
    <property type="entry name" value="Ser/Thr_Kinases-Pseudokinases"/>
</dbReference>
<dbReference type="InterPro" id="IPR001245">
    <property type="entry name" value="Ser-Thr/Tyr_kinase_cat_dom"/>
</dbReference>
<protein>
    <recommendedName>
        <fullName evidence="6">Protein kinase domain-containing protein</fullName>
    </recommendedName>
</protein>
<keyword evidence="1" id="KW-0808">Transferase</keyword>
<dbReference type="PROSITE" id="PS00109">
    <property type="entry name" value="PROTEIN_KINASE_TYR"/>
    <property type="match status" value="1"/>
</dbReference>
<dbReference type="GO" id="GO:0004674">
    <property type="term" value="F:protein serine/threonine kinase activity"/>
    <property type="evidence" value="ECO:0007669"/>
    <property type="project" value="TreeGrafter"/>
</dbReference>
<dbReference type="EMBL" id="KN819455">
    <property type="protein sequence ID" value="KIJ09515.1"/>
    <property type="molecule type" value="Genomic_DNA"/>
</dbReference>
<dbReference type="PROSITE" id="PS50011">
    <property type="entry name" value="PROTEIN_KINASE_DOM"/>
    <property type="match status" value="1"/>
</dbReference>
<dbReference type="OrthoDB" id="5809314at2759"/>
<reference evidence="8" key="2">
    <citation type="submission" date="2015-01" db="EMBL/GenBank/DDBJ databases">
        <title>Evolutionary Origins and Diversification of the Mycorrhizal Mutualists.</title>
        <authorList>
            <consortium name="DOE Joint Genome Institute"/>
            <consortium name="Mycorrhizal Genomics Consortium"/>
            <person name="Kohler A."/>
            <person name="Kuo A."/>
            <person name="Nagy L.G."/>
            <person name="Floudas D."/>
            <person name="Copeland A."/>
            <person name="Barry K.W."/>
            <person name="Cichocki N."/>
            <person name="Veneault-Fourrey C."/>
            <person name="LaButti K."/>
            <person name="Lindquist E.A."/>
            <person name="Lipzen A."/>
            <person name="Lundell T."/>
            <person name="Morin E."/>
            <person name="Murat C."/>
            <person name="Riley R."/>
            <person name="Ohm R."/>
            <person name="Sun H."/>
            <person name="Tunlid A."/>
            <person name="Henrissat B."/>
            <person name="Grigoriev I.V."/>
            <person name="Hibbett D.S."/>
            <person name="Martin F."/>
        </authorList>
    </citation>
    <scope>NUCLEOTIDE SEQUENCE [LARGE SCALE GENOMIC DNA]</scope>
    <source>
        <strain evidence="8">ATCC 200175</strain>
    </source>
</reference>
<evidence type="ECO:0000256" key="4">
    <source>
        <dbReference type="ARBA" id="ARBA00022840"/>
    </source>
</evidence>